<comment type="cofactor">
    <cofactor evidence="2">
        <name>[4Fe-4S] cluster</name>
        <dbReference type="ChEBI" id="CHEBI:49883"/>
    </cofactor>
</comment>
<keyword evidence="9 11" id="KW-0411">Iron-sulfur</keyword>
<dbReference type="GO" id="GO:0051539">
    <property type="term" value="F:4 iron, 4 sulfur cluster binding"/>
    <property type="evidence" value="ECO:0007669"/>
    <property type="project" value="UniProtKB-KW"/>
</dbReference>
<dbReference type="NCBIfam" id="TIGR00238">
    <property type="entry name" value="KamA family radical SAM protein"/>
    <property type="match status" value="1"/>
</dbReference>
<sequence length="356" mass="40588">MKKEFSDWKAILAASVVTAGQLARHLPVQQAQVQQVIEKYPLRINPYYLSLIRQPNDPIWEQVVPNIAEIQDREGKEDPLSEEAYSPVPNLIHRYPDRVVFLVSGQCAVYCRYCMRKRKVKDSFLITRETIDTGLEYIRDHPEVRDVILSGGDPLLLDDDDLDHILKNIRAVSHVEIIRIHTRIPCTLPQRITRNLVQTLKAFHPLFINVHMNHPQEITDESAVACHMLADAGIPLGCQTVLLKGVNDDPEIMTSLMQNLLKIRVKPYYLHHPDLVLGTRHFQTGLDAGLKIMDALQGHTSGLCVPHYMVDLPGGGGKIPLIPEYVIEKKPERWLIRNYAGKVYEYPIIEPRNSKS</sequence>
<reference evidence="14 15" key="1">
    <citation type="submission" date="2020-08" db="EMBL/GenBank/DDBJ databases">
        <title>Bridging the membrane lipid divide: bacteria of the FCB group superphylum have the potential to synthesize archaeal ether lipids.</title>
        <authorList>
            <person name="Villanueva L."/>
            <person name="Von Meijenfeldt F.A.B."/>
            <person name="Westbye A.B."/>
            <person name="Yadav S."/>
            <person name="Hopmans E.C."/>
            <person name="Dutilh B.E."/>
            <person name="Sinninghe Damste J.S."/>
        </authorList>
    </citation>
    <scope>NUCLEOTIDE SEQUENCE [LARGE SCALE GENOMIC DNA]</scope>
    <source>
        <strain evidence="14">NIOZ-UU30</strain>
    </source>
</reference>
<dbReference type="GO" id="GO:0046872">
    <property type="term" value="F:metal ion binding"/>
    <property type="evidence" value="ECO:0007669"/>
    <property type="project" value="UniProtKB-KW"/>
</dbReference>
<feature type="domain" description="Radical SAM core" evidence="13">
    <location>
        <begin position="93"/>
        <end position="303"/>
    </location>
</feature>
<dbReference type="GO" id="GO:0016853">
    <property type="term" value="F:isomerase activity"/>
    <property type="evidence" value="ECO:0007669"/>
    <property type="project" value="UniProtKB-KW"/>
</dbReference>
<feature type="binding site" evidence="11">
    <location>
        <position position="114"/>
    </location>
    <ligand>
        <name>[4Fe-4S] cluster</name>
        <dbReference type="ChEBI" id="CHEBI:49883"/>
        <note>4Fe-4S-S-AdoMet</note>
    </ligand>
</feature>
<evidence type="ECO:0000256" key="7">
    <source>
        <dbReference type="ARBA" id="ARBA00022898"/>
    </source>
</evidence>
<organism evidence="14 15">
    <name type="scientific">Candidatus Desulfatibia profunda</name>
    <dbReference type="NCBI Taxonomy" id="2841695"/>
    <lineage>
        <taxon>Bacteria</taxon>
        <taxon>Pseudomonadati</taxon>
        <taxon>Thermodesulfobacteriota</taxon>
        <taxon>Desulfobacteria</taxon>
        <taxon>Desulfobacterales</taxon>
        <taxon>Desulfobacterales incertae sedis</taxon>
        <taxon>Candidatus Desulfatibia</taxon>
    </lineage>
</organism>
<dbReference type="InterPro" id="IPR007197">
    <property type="entry name" value="rSAM"/>
</dbReference>
<keyword evidence="7 12" id="KW-0663">Pyridoxal phosphate</keyword>
<evidence type="ECO:0000256" key="1">
    <source>
        <dbReference type="ARBA" id="ARBA00001933"/>
    </source>
</evidence>
<evidence type="ECO:0000259" key="13">
    <source>
        <dbReference type="PROSITE" id="PS51918"/>
    </source>
</evidence>
<dbReference type="PANTHER" id="PTHR30538:SF1">
    <property type="entry name" value="L-LYSINE 2,3-AMINOMUTASE"/>
    <property type="match status" value="1"/>
</dbReference>
<evidence type="ECO:0000256" key="3">
    <source>
        <dbReference type="ARBA" id="ARBA00008703"/>
    </source>
</evidence>
<protein>
    <submittedName>
        <fullName evidence="14">KamA family radical SAM protein</fullName>
    </submittedName>
</protein>
<dbReference type="InterPro" id="IPR058240">
    <property type="entry name" value="rSAM_sf"/>
</dbReference>
<dbReference type="InterPro" id="IPR003739">
    <property type="entry name" value="Lys_aminomutase/Glu_NH3_mut"/>
</dbReference>
<keyword evidence="4 11" id="KW-0004">4Fe-4S</keyword>
<evidence type="ECO:0000256" key="2">
    <source>
        <dbReference type="ARBA" id="ARBA00001966"/>
    </source>
</evidence>
<dbReference type="InterPro" id="IPR013785">
    <property type="entry name" value="Aldolase_TIM"/>
</dbReference>
<name>A0A8J6NQS2_9BACT</name>
<keyword evidence="5" id="KW-0949">S-adenosyl-L-methionine</keyword>
<evidence type="ECO:0000313" key="14">
    <source>
        <dbReference type="EMBL" id="MBC8360430.1"/>
    </source>
</evidence>
<dbReference type="EMBL" id="JACNJH010000089">
    <property type="protein sequence ID" value="MBC8360430.1"/>
    <property type="molecule type" value="Genomic_DNA"/>
</dbReference>
<proteinExistence type="inferred from homology"/>
<dbReference type="SFLD" id="SFLDG01070">
    <property type="entry name" value="PLP-dependent"/>
    <property type="match status" value="1"/>
</dbReference>
<evidence type="ECO:0000256" key="6">
    <source>
        <dbReference type="ARBA" id="ARBA00022723"/>
    </source>
</evidence>
<evidence type="ECO:0000256" key="12">
    <source>
        <dbReference type="PIRSR" id="PIRSR603739-50"/>
    </source>
</evidence>
<feature type="binding site" evidence="11">
    <location>
        <position position="111"/>
    </location>
    <ligand>
        <name>[4Fe-4S] cluster</name>
        <dbReference type="ChEBI" id="CHEBI:49883"/>
        <note>4Fe-4S-S-AdoMet</note>
    </ligand>
</feature>
<dbReference type="CDD" id="cd01335">
    <property type="entry name" value="Radical_SAM"/>
    <property type="match status" value="1"/>
</dbReference>
<evidence type="ECO:0000256" key="8">
    <source>
        <dbReference type="ARBA" id="ARBA00023004"/>
    </source>
</evidence>
<dbReference type="Proteomes" id="UP000603434">
    <property type="component" value="Unassembled WGS sequence"/>
</dbReference>
<dbReference type="Gene3D" id="3.20.20.70">
    <property type="entry name" value="Aldolase class I"/>
    <property type="match status" value="1"/>
</dbReference>
<keyword evidence="8" id="KW-0408">Iron</keyword>
<evidence type="ECO:0000256" key="5">
    <source>
        <dbReference type="ARBA" id="ARBA00022691"/>
    </source>
</evidence>
<evidence type="ECO:0000256" key="10">
    <source>
        <dbReference type="ARBA" id="ARBA00023235"/>
    </source>
</evidence>
<dbReference type="PANTHER" id="PTHR30538">
    <property type="entry name" value="LYSINE 2,3-AMINOMUTASE-RELATED"/>
    <property type="match status" value="1"/>
</dbReference>
<dbReference type="Pfam" id="PF12544">
    <property type="entry name" value="LAM_C"/>
    <property type="match status" value="1"/>
</dbReference>
<keyword evidence="6 11" id="KW-0479">Metal-binding</keyword>
<dbReference type="PROSITE" id="PS51918">
    <property type="entry name" value="RADICAL_SAM"/>
    <property type="match status" value="1"/>
</dbReference>
<keyword evidence="10" id="KW-0413">Isomerase</keyword>
<dbReference type="PIRSF" id="PIRSF004911">
    <property type="entry name" value="DUF160"/>
    <property type="match status" value="1"/>
</dbReference>
<dbReference type="AlphaFoldDB" id="A0A8J6NQS2"/>
<feature type="binding site" evidence="11">
    <location>
        <position position="107"/>
    </location>
    <ligand>
        <name>[4Fe-4S] cluster</name>
        <dbReference type="ChEBI" id="CHEBI:49883"/>
        <note>4Fe-4S-S-AdoMet</note>
    </ligand>
</feature>
<evidence type="ECO:0000313" key="15">
    <source>
        <dbReference type="Proteomes" id="UP000603434"/>
    </source>
</evidence>
<accession>A0A8J6NQS2</accession>
<comment type="cofactor">
    <cofactor evidence="1 12">
        <name>pyridoxal 5'-phosphate</name>
        <dbReference type="ChEBI" id="CHEBI:597326"/>
    </cofactor>
</comment>
<dbReference type="SFLD" id="SFLDS00029">
    <property type="entry name" value="Radical_SAM"/>
    <property type="match status" value="1"/>
</dbReference>
<dbReference type="SUPFAM" id="SSF102114">
    <property type="entry name" value="Radical SAM enzymes"/>
    <property type="match status" value="1"/>
</dbReference>
<gene>
    <name evidence="14" type="ORF">H8E23_03385</name>
</gene>
<feature type="modified residue" description="N6-(pyridoxal phosphate)lysine" evidence="12">
    <location>
        <position position="318"/>
    </location>
</feature>
<comment type="similarity">
    <text evidence="3">Belongs to the radical SAM superfamily. KamA family.</text>
</comment>
<evidence type="ECO:0000256" key="11">
    <source>
        <dbReference type="PIRSR" id="PIRSR004911-1"/>
    </source>
</evidence>
<evidence type="ECO:0000256" key="4">
    <source>
        <dbReference type="ARBA" id="ARBA00022485"/>
    </source>
</evidence>
<dbReference type="Pfam" id="PF04055">
    <property type="entry name" value="Radical_SAM"/>
    <property type="match status" value="1"/>
</dbReference>
<dbReference type="InterPro" id="IPR025895">
    <property type="entry name" value="LAM_C_dom"/>
</dbReference>
<evidence type="ECO:0000256" key="9">
    <source>
        <dbReference type="ARBA" id="ARBA00023014"/>
    </source>
</evidence>
<comment type="caution">
    <text evidence="14">The sequence shown here is derived from an EMBL/GenBank/DDBJ whole genome shotgun (WGS) entry which is preliminary data.</text>
</comment>